<dbReference type="Proteomes" id="UP000012313">
    <property type="component" value="Unassembled WGS sequence"/>
</dbReference>
<reference evidence="1" key="1">
    <citation type="submission" date="2013-03" db="EMBL/GenBank/DDBJ databases">
        <authorList>
            <person name="Harkins D.M."/>
            <person name="Durkin A.S."/>
            <person name="Brinkac L.M."/>
            <person name="Haft D.H."/>
            <person name="Selengut J.D."/>
            <person name="Sanka R."/>
            <person name="DePew J."/>
            <person name="Purushe J."/>
            <person name="Hartskeerl R.A."/>
            <person name="Ahmed A."/>
            <person name="van der Linden H."/>
            <person name="Goris M.G.A."/>
            <person name="Vinetz J.M."/>
            <person name="Sutton G.G."/>
            <person name="Nierman W.C."/>
            <person name="Fouts D.E."/>
        </authorList>
    </citation>
    <scope>NUCLEOTIDE SEQUENCE [LARGE SCALE GENOMIC DNA]</scope>
    <source>
        <strain evidence="1">ICFT</strain>
    </source>
</reference>
<name>N1WHG6_9LEPT</name>
<keyword evidence="2" id="KW-1185">Reference proteome</keyword>
<organism evidence="1 2">
    <name type="scientific">Leptospira weilii serovar Ranarum str. ICFT</name>
    <dbReference type="NCBI Taxonomy" id="1218598"/>
    <lineage>
        <taxon>Bacteria</taxon>
        <taxon>Pseudomonadati</taxon>
        <taxon>Spirochaetota</taxon>
        <taxon>Spirochaetia</taxon>
        <taxon>Leptospirales</taxon>
        <taxon>Leptospiraceae</taxon>
        <taxon>Leptospira</taxon>
    </lineage>
</organism>
<gene>
    <name evidence="1" type="ORF">LEP1GSC060_0442</name>
</gene>
<dbReference type="AlphaFoldDB" id="N1WHG6"/>
<evidence type="ECO:0000313" key="2">
    <source>
        <dbReference type="Proteomes" id="UP000012313"/>
    </source>
</evidence>
<protein>
    <submittedName>
        <fullName evidence="1">Uncharacterized protein</fullName>
    </submittedName>
</protein>
<comment type="caution">
    <text evidence="1">The sequence shown here is derived from an EMBL/GenBank/DDBJ whole genome shotgun (WGS) entry which is preliminary data.</text>
</comment>
<proteinExistence type="predicted"/>
<accession>N1WHG6</accession>
<dbReference type="EMBL" id="AOHC02000006">
    <property type="protein sequence ID" value="EMY79716.1"/>
    <property type="molecule type" value="Genomic_DNA"/>
</dbReference>
<sequence>MIFDGFLKIQQSHSQREIESFPIITDQRRERRRLKGEGAIEKSIPFFVFERSLNRARRAEKWK</sequence>
<evidence type="ECO:0000313" key="1">
    <source>
        <dbReference type="EMBL" id="EMY79716.1"/>
    </source>
</evidence>